<dbReference type="EMBL" id="QPMH01000002">
    <property type="protein sequence ID" value="RDD63405.1"/>
    <property type="molecule type" value="Genomic_DNA"/>
</dbReference>
<comment type="caution">
    <text evidence="2">The sequence shown here is derived from an EMBL/GenBank/DDBJ whole genome shotgun (WGS) entry which is preliminary data.</text>
</comment>
<evidence type="ECO:0000313" key="2">
    <source>
        <dbReference type="EMBL" id="RDD63405.1"/>
    </source>
</evidence>
<reference evidence="2 3" key="1">
    <citation type="submission" date="2018-07" db="EMBL/GenBank/DDBJ databases">
        <title>Venubactetium sediminum gen. nov., sp. nov., isolated from a marine solar saltern.</title>
        <authorList>
            <person name="Wang S."/>
        </authorList>
    </citation>
    <scope>NUCLEOTIDE SEQUENCE [LARGE SCALE GENOMIC DNA]</scope>
    <source>
        <strain evidence="2 3">WD2A32</strain>
    </source>
</reference>
<sequence length="105" mass="11261">MLAALLSASPVAAEALTLWLEIGGSADLPFTARCRVEGDGGRETVTLDERVPYRRGFAARTVNCEIEPRSRGRLVVTLRNDRGNSISRSATTAGPGTTIRMSVSR</sequence>
<evidence type="ECO:0000256" key="1">
    <source>
        <dbReference type="SAM" id="MobiDB-lite"/>
    </source>
</evidence>
<dbReference type="Proteomes" id="UP000253941">
    <property type="component" value="Unassembled WGS sequence"/>
</dbReference>
<proteinExistence type="predicted"/>
<name>A0A369TG91_9PROT</name>
<accession>A0A369TG91</accession>
<organism evidence="2 3">
    <name type="scientific">Ferruginivarius sediminum</name>
    <dbReference type="NCBI Taxonomy" id="2661937"/>
    <lineage>
        <taxon>Bacteria</taxon>
        <taxon>Pseudomonadati</taxon>
        <taxon>Pseudomonadota</taxon>
        <taxon>Alphaproteobacteria</taxon>
        <taxon>Rhodospirillales</taxon>
        <taxon>Rhodospirillaceae</taxon>
        <taxon>Ferruginivarius</taxon>
    </lineage>
</organism>
<gene>
    <name evidence="2" type="ORF">DRB17_02880</name>
</gene>
<dbReference type="AlphaFoldDB" id="A0A369TG91"/>
<evidence type="ECO:0000313" key="3">
    <source>
        <dbReference type="Proteomes" id="UP000253941"/>
    </source>
</evidence>
<keyword evidence="3" id="KW-1185">Reference proteome</keyword>
<feature type="region of interest" description="Disordered" evidence="1">
    <location>
        <begin position="85"/>
        <end position="105"/>
    </location>
</feature>
<protein>
    <submittedName>
        <fullName evidence="2">Uncharacterized protein</fullName>
    </submittedName>
</protein>